<name>A0A543JRC5_9PSEU</name>
<dbReference type="InterPro" id="IPR017871">
    <property type="entry name" value="ABC_transporter-like_CS"/>
</dbReference>
<evidence type="ECO:0000256" key="2">
    <source>
        <dbReference type="ARBA" id="ARBA00022741"/>
    </source>
</evidence>
<feature type="domain" description="ABC transporter" evidence="4">
    <location>
        <begin position="8"/>
        <end position="229"/>
    </location>
</feature>
<accession>A0A543JRC5</accession>
<dbReference type="SUPFAM" id="SSF52540">
    <property type="entry name" value="P-loop containing nucleoside triphosphate hydrolases"/>
    <property type="match status" value="1"/>
</dbReference>
<evidence type="ECO:0000313" key="5">
    <source>
        <dbReference type="EMBL" id="TQM85390.1"/>
    </source>
</evidence>
<dbReference type="PANTHER" id="PTHR24220">
    <property type="entry name" value="IMPORT ATP-BINDING PROTEIN"/>
    <property type="match status" value="1"/>
</dbReference>
<dbReference type="GO" id="GO:0005886">
    <property type="term" value="C:plasma membrane"/>
    <property type="evidence" value="ECO:0007669"/>
    <property type="project" value="TreeGrafter"/>
</dbReference>
<dbReference type="InterPro" id="IPR027417">
    <property type="entry name" value="P-loop_NTPase"/>
</dbReference>
<dbReference type="AlphaFoldDB" id="A0A543JRC5"/>
<dbReference type="GO" id="GO:0016887">
    <property type="term" value="F:ATP hydrolysis activity"/>
    <property type="evidence" value="ECO:0007669"/>
    <property type="project" value="InterPro"/>
</dbReference>
<dbReference type="RefSeq" id="WP_211363701.1">
    <property type="nucleotide sequence ID" value="NZ_VFPP01000001.1"/>
</dbReference>
<dbReference type="PANTHER" id="PTHR24220:SF648">
    <property type="entry name" value="ABC TRANSPORTER ATP-BINDING PROTEIN YTRE"/>
    <property type="match status" value="1"/>
</dbReference>
<keyword evidence="2" id="KW-0547">Nucleotide-binding</keyword>
<dbReference type="Pfam" id="PF00005">
    <property type="entry name" value="ABC_tran"/>
    <property type="match status" value="1"/>
</dbReference>
<dbReference type="GO" id="GO:0022857">
    <property type="term" value="F:transmembrane transporter activity"/>
    <property type="evidence" value="ECO:0007669"/>
    <property type="project" value="TreeGrafter"/>
</dbReference>
<proteinExistence type="predicted"/>
<dbReference type="PROSITE" id="PS00211">
    <property type="entry name" value="ABC_TRANSPORTER_1"/>
    <property type="match status" value="1"/>
</dbReference>
<evidence type="ECO:0000259" key="4">
    <source>
        <dbReference type="PROSITE" id="PS50893"/>
    </source>
</evidence>
<dbReference type="GO" id="GO:0005524">
    <property type="term" value="F:ATP binding"/>
    <property type="evidence" value="ECO:0007669"/>
    <property type="project" value="UniProtKB-KW"/>
</dbReference>
<evidence type="ECO:0000256" key="1">
    <source>
        <dbReference type="ARBA" id="ARBA00022448"/>
    </source>
</evidence>
<gene>
    <name evidence="5" type="ORF">FHX81_7870</name>
</gene>
<dbReference type="Proteomes" id="UP000316628">
    <property type="component" value="Unassembled WGS sequence"/>
</dbReference>
<protein>
    <submittedName>
        <fullName evidence="5">Putative ABC transport system ATP-binding protein</fullName>
    </submittedName>
</protein>
<sequence length="230" mass="23902">MGADHALLDVQGLSRAFDSPAGTVRAVEDVSFTARAGQLVCVHGASGSGKSTLVNLLSGLLVPDAGQILVDSVSIGGATDAERSRLRLDTIGVVFQDVRLIEEFTVLENVALPLEAKRVRHGEAFRRAASALDGVGLSGVLDRFPGTLSGGQCQRVGIARALVGGQRLLLADEPTGALDPTTSREVFELFRALCGDGVLVVVCSHDPQALEFADVAMEMSGGRLRIGVAG</sequence>
<evidence type="ECO:0000256" key="3">
    <source>
        <dbReference type="ARBA" id="ARBA00022840"/>
    </source>
</evidence>
<dbReference type="EMBL" id="VFPP01000001">
    <property type="protein sequence ID" value="TQM85390.1"/>
    <property type="molecule type" value="Genomic_DNA"/>
</dbReference>
<dbReference type="CDD" id="cd03255">
    <property type="entry name" value="ABC_MJ0796_LolCDE_FtsE"/>
    <property type="match status" value="1"/>
</dbReference>
<dbReference type="InterPro" id="IPR003439">
    <property type="entry name" value="ABC_transporter-like_ATP-bd"/>
</dbReference>
<organism evidence="5 6">
    <name type="scientific">Saccharothrix saharensis</name>
    <dbReference type="NCBI Taxonomy" id="571190"/>
    <lineage>
        <taxon>Bacteria</taxon>
        <taxon>Bacillati</taxon>
        <taxon>Actinomycetota</taxon>
        <taxon>Actinomycetes</taxon>
        <taxon>Pseudonocardiales</taxon>
        <taxon>Pseudonocardiaceae</taxon>
        <taxon>Saccharothrix</taxon>
    </lineage>
</organism>
<keyword evidence="3 5" id="KW-0067">ATP-binding</keyword>
<dbReference type="PROSITE" id="PS50893">
    <property type="entry name" value="ABC_TRANSPORTER_2"/>
    <property type="match status" value="1"/>
</dbReference>
<dbReference type="SMART" id="SM00382">
    <property type="entry name" value="AAA"/>
    <property type="match status" value="1"/>
</dbReference>
<comment type="caution">
    <text evidence="5">The sequence shown here is derived from an EMBL/GenBank/DDBJ whole genome shotgun (WGS) entry which is preliminary data.</text>
</comment>
<dbReference type="InterPro" id="IPR015854">
    <property type="entry name" value="ABC_transpr_LolD-like"/>
</dbReference>
<reference evidence="5 6" key="1">
    <citation type="submission" date="2019-06" db="EMBL/GenBank/DDBJ databases">
        <title>Sequencing the genomes of 1000 actinobacteria strains.</title>
        <authorList>
            <person name="Klenk H.-P."/>
        </authorList>
    </citation>
    <scope>NUCLEOTIDE SEQUENCE [LARGE SCALE GENOMIC DNA]</scope>
    <source>
        <strain evidence="5 6">DSM 45456</strain>
    </source>
</reference>
<keyword evidence="6" id="KW-1185">Reference proteome</keyword>
<dbReference type="Gene3D" id="3.40.50.300">
    <property type="entry name" value="P-loop containing nucleotide triphosphate hydrolases"/>
    <property type="match status" value="1"/>
</dbReference>
<keyword evidence="1" id="KW-0813">Transport</keyword>
<dbReference type="InterPro" id="IPR017911">
    <property type="entry name" value="MacB-like_ATP-bd"/>
</dbReference>
<dbReference type="InterPro" id="IPR003593">
    <property type="entry name" value="AAA+_ATPase"/>
</dbReference>
<evidence type="ECO:0000313" key="6">
    <source>
        <dbReference type="Proteomes" id="UP000316628"/>
    </source>
</evidence>